<evidence type="ECO:0000259" key="12">
    <source>
        <dbReference type="PROSITE" id="PS51194"/>
    </source>
</evidence>
<dbReference type="InterPro" id="IPR000629">
    <property type="entry name" value="RNA-helicase_DEAD-box_CS"/>
</dbReference>
<feature type="domain" description="Helicase C-terminal" evidence="12">
    <location>
        <begin position="602"/>
        <end position="755"/>
    </location>
</feature>
<dbReference type="OrthoDB" id="4310724at2759"/>
<keyword evidence="7 9" id="KW-0694">RNA-binding</keyword>
<dbReference type="EMBL" id="DF238795">
    <property type="protein sequence ID" value="GAC95672.1"/>
    <property type="molecule type" value="Genomic_DNA"/>
</dbReference>
<dbReference type="GO" id="GO:0016787">
    <property type="term" value="F:hydrolase activity"/>
    <property type="evidence" value="ECO:0007669"/>
    <property type="project" value="UniProtKB-KW"/>
</dbReference>
<evidence type="ECO:0000256" key="6">
    <source>
        <dbReference type="ARBA" id="ARBA00022840"/>
    </source>
</evidence>
<name>R9P335_PSEHS</name>
<dbReference type="Pfam" id="PF00270">
    <property type="entry name" value="DEAD"/>
    <property type="match status" value="1"/>
</dbReference>
<dbReference type="InterPro" id="IPR001650">
    <property type="entry name" value="Helicase_C-like"/>
</dbReference>
<dbReference type="GO" id="GO:0005524">
    <property type="term" value="F:ATP binding"/>
    <property type="evidence" value="ECO:0007669"/>
    <property type="project" value="UniProtKB-UniRule"/>
</dbReference>
<feature type="compositionally biased region" description="Basic and acidic residues" evidence="10">
    <location>
        <begin position="482"/>
        <end position="492"/>
    </location>
</feature>
<feature type="compositionally biased region" description="Basic residues" evidence="10">
    <location>
        <begin position="932"/>
        <end position="953"/>
    </location>
</feature>
<dbReference type="InterPro" id="IPR011545">
    <property type="entry name" value="DEAD/DEAH_box_helicase_dom"/>
</dbReference>
<feature type="domain" description="Helicase ATP-binding" evidence="11">
    <location>
        <begin position="295"/>
        <end position="546"/>
    </location>
</feature>
<evidence type="ECO:0000256" key="5">
    <source>
        <dbReference type="ARBA" id="ARBA00022806"/>
    </source>
</evidence>
<feature type="region of interest" description="Disordered" evidence="10">
    <location>
        <begin position="278"/>
        <end position="307"/>
    </location>
</feature>
<dbReference type="PROSITE" id="PS51194">
    <property type="entry name" value="HELICASE_CTER"/>
    <property type="match status" value="1"/>
</dbReference>
<evidence type="ECO:0000313" key="15">
    <source>
        <dbReference type="Proteomes" id="UP000014071"/>
    </source>
</evidence>
<dbReference type="RefSeq" id="XP_012189259.1">
    <property type="nucleotide sequence ID" value="XM_012333869.1"/>
</dbReference>
<dbReference type="SUPFAM" id="SSF52540">
    <property type="entry name" value="P-loop containing nucleoside triphosphate hydrolases"/>
    <property type="match status" value="1"/>
</dbReference>
<evidence type="ECO:0000256" key="4">
    <source>
        <dbReference type="ARBA" id="ARBA00022801"/>
    </source>
</evidence>
<dbReference type="EC" id="3.6.4.13" evidence="9"/>
<feature type="region of interest" description="Disordered" evidence="10">
    <location>
        <begin position="1"/>
        <end position="156"/>
    </location>
</feature>
<dbReference type="PROSITE" id="PS00039">
    <property type="entry name" value="DEAD_ATP_HELICASE"/>
    <property type="match status" value="1"/>
</dbReference>
<dbReference type="Gene3D" id="3.40.50.300">
    <property type="entry name" value="P-loop containing nucleotide triphosphate hydrolases"/>
    <property type="match status" value="2"/>
</dbReference>
<feature type="short sequence motif" description="Q motif" evidence="8">
    <location>
        <begin position="236"/>
        <end position="264"/>
    </location>
</feature>
<gene>
    <name evidence="14" type="ORF">PHSY_003248</name>
</gene>
<comment type="similarity">
    <text evidence="9">Belongs to the DEAD box helicase family.</text>
</comment>
<protein>
    <recommendedName>
        <fullName evidence="9">ATP-dependent RNA helicase</fullName>
        <ecNumber evidence="9">3.6.4.13</ecNumber>
    </recommendedName>
</protein>
<evidence type="ECO:0000313" key="14">
    <source>
        <dbReference type="EMBL" id="GAC95672.1"/>
    </source>
</evidence>
<dbReference type="Pfam" id="PF00271">
    <property type="entry name" value="Helicase_C"/>
    <property type="match status" value="1"/>
</dbReference>
<dbReference type="PANTHER" id="PTHR24031">
    <property type="entry name" value="RNA HELICASE"/>
    <property type="match status" value="1"/>
</dbReference>
<dbReference type="GO" id="GO:0003724">
    <property type="term" value="F:RNA helicase activity"/>
    <property type="evidence" value="ECO:0007669"/>
    <property type="project" value="UniProtKB-EC"/>
</dbReference>
<dbReference type="GeneID" id="24108538"/>
<dbReference type="eggNOG" id="KOG0347">
    <property type="taxonomic scope" value="Eukaryota"/>
</dbReference>
<dbReference type="GO" id="GO:0006364">
    <property type="term" value="P:rRNA processing"/>
    <property type="evidence" value="ECO:0007669"/>
    <property type="project" value="UniProtKB-KW"/>
</dbReference>
<feature type="region of interest" description="Disordered" evidence="10">
    <location>
        <begin position="869"/>
        <end position="953"/>
    </location>
</feature>
<dbReference type="InterPro" id="IPR027417">
    <property type="entry name" value="P-loop_NTPase"/>
</dbReference>
<keyword evidence="5 9" id="KW-0347">Helicase</keyword>
<evidence type="ECO:0000256" key="1">
    <source>
        <dbReference type="ARBA" id="ARBA00004604"/>
    </source>
</evidence>
<accession>R9P335</accession>
<dbReference type="HOGENOM" id="CLU_003041_13_0_1"/>
<comment type="domain">
    <text evidence="9">The Q motif is unique to and characteristic of the DEAD box family of RNA helicases and controls ATP binding and hydrolysis.</text>
</comment>
<dbReference type="SMART" id="SM00487">
    <property type="entry name" value="DEXDc"/>
    <property type="match status" value="1"/>
</dbReference>
<keyword evidence="15" id="KW-1185">Reference proteome</keyword>
<keyword evidence="4 9" id="KW-0378">Hydrolase</keyword>
<comment type="catalytic activity">
    <reaction evidence="9">
        <text>ATP + H2O = ADP + phosphate + H(+)</text>
        <dbReference type="Rhea" id="RHEA:13065"/>
        <dbReference type="ChEBI" id="CHEBI:15377"/>
        <dbReference type="ChEBI" id="CHEBI:15378"/>
        <dbReference type="ChEBI" id="CHEBI:30616"/>
        <dbReference type="ChEBI" id="CHEBI:43474"/>
        <dbReference type="ChEBI" id="CHEBI:456216"/>
        <dbReference type="EC" id="3.6.4.13"/>
    </reaction>
</comment>
<evidence type="ECO:0000256" key="7">
    <source>
        <dbReference type="ARBA" id="ARBA00022884"/>
    </source>
</evidence>
<keyword evidence="2" id="KW-0698">rRNA processing</keyword>
<feature type="region of interest" description="Disordered" evidence="10">
    <location>
        <begin position="795"/>
        <end position="816"/>
    </location>
</feature>
<comment type="subcellular location">
    <subcellularLocation>
        <location evidence="1">Nucleus</location>
        <location evidence="1">Nucleolus</location>
    </subcellularLocation>
</comment>
<evidence type="ECO:0000256" key="3">
    <source>
        <dbReference type="ARBA" id="ARBA00022741"/>
    </source>
</evidence>
<feature type="region of interest" description="Disordered" evidence="10">
    <location>
        <begin position="481"/>
        <end position="515"/>
    </location>
</feature>
<comment type="function">
    <text evidence="9">RNA helicase.</text>
</comment>
<proteinExistence type="inferred from homology"/>
<dbReference type="PROSITE" id="PS51195">
    <property type="entry name" value="Q_MOTIF"/>
    <property type="match status" value="1"/>
</dbReference>
<feature type="compositionally biased region" description="Low complexity" evidence="10">
    <location>
        <begin position="902"/>
        <end position="926"/>
    </location>
</feature>
<evidence type="ECO:0000256" key="10">
    <source>
        <dbReference type="SAM" id="MobiDB-lite"/>
    </source>
</evidence>
<reference evidence="15" key="1">
    <citation type="journal article" date="2013" name="Genome Announc.">
        <title>Draft genome sequence of the basidiomycetous yeast-like fungus Pseudozyma hubeiensis SY62, which produces an abundant amount of the biosurfactant mannosylerythritol lipids.</title>
        <authorList>
            <person name="Konishi M."/>
            <person name="Hatada Y."/>
            <person name="Horiuchi J."/>
        </authorList>
    </citation>
    <scope>NUCLEOTIDE SEQUENCE [LARGE SCALE GENOMIC DNA]</scope>
    <source>
        <strain evidence="15">SY62</strain>
    </source>
</reference>
<dbReference type="AlphaFoldDB" id="R9P335"/>
<dbReference type="Proteomes" id="UP000014071">
    <property type="component" value="Unassembled WGS sequence"/>
</dbReference>
<evidence type="ECO:0000259" key="13">
    <source>
        <dbReference type="PROSITE" id="PS51195"/>
    </source>
</evidence>
<dbReference type="PROSITE" id="PS51192">
    <property type="entry name" value="HELICASE_ATP_BIND_1"/>
    <property type="match status" value="1"/>
</dbReference>
<sequence length="953" mass="104934">MAKAAPATNQRSGSQAKRKKASSSAKASSSTPKQERKTVDPTKLAWSTVHLPSEAQSGGAGVTESDFFDSLNWDDDDFMGLQEIDDVDVLQETRDDGSRTITFRASERKLKSKQQQPAVAPSAKKETESAAATKSKPKKQSKKGPIEEVASDVEPDSAIDAIESADVTAATQDDLEADSDACETAVDVTLPAPGDAVDSDIDFDDDHLAEAFRNAHQLDLQDDQDDQAEFDDKLLPSWSHLPLHSDLKRALLHKGFNQPTEIQNRSIPFALGLEQAAASSDDSEDDNIAAASTAAGNPRRKRDVVGVSQTGSGKTLAYGLPILNYLFENAENAIASSSRRTAADDVPPPLGALILCPTRELALQVSSHLTDLVRASCIVDDSTEITHKKLLRRPQIAVVCGGMSEQKQRRLLDGRSRQGDRNSGVDIIVATPGRLWEMTRLDDRLAARIKQTRFLVLDEADRMVEVGHFAEMEHILNLVNRSEARRPSEGKDGQQQGSGSDEDDEAEIETHGVKPSSSMQTFIFSATLSKALQVNLKRRKKLKQFTKKRHLKRQDNATTLDELMDRVDFRDAAPAVIDLTPGQGLPEGLMETKIECVGKDKDLYLYYFLLRYPGRTLVFVNSIDGIRRLTPLLAQLNVVCYPIHSQLQQKQRLKNLDRFRAFNRTAKTNNCVLLATDVAARGLDIPSVEHVVHYQLPRSADTYVHRSGRTARAGSTGVALALIEPKEKQLWSKLCRAMSRKTDIATFPISFSTLSLLRDRVELALAIDKQTHSANKQQHDDNWLAKLAEEADLALSDDDDVDPDAPKSRRGGRKVEEAKLNEMKSRLSTMLARPITMKGLSHRYLTAGGLQGSAWVDDMVRSQNHGEILGVENTDARTELQSRQQAEQPSRKKQKTEKGAKAAKVAAVSADTAKTVAATAAASAAAETMSNKTKKNKKKQHQRQKIKPYQKKE</sequence>
<organism evidence="14 15">
    <name type="scientific">Pseudozyma hubeiensis (strain SY62)</name>
    <name type="common">Yeast</name>
    <dbReference type="NCBI Taxonomy" id="1305764"/>
    <lineage>
        <taxon>Eukaryota</taxon>
        <taxon>Fungi</taxon>
        <taxon>Dikarya</taxon>
        <taxon>Basidiomycota</taxon>
        <taxon>Ustilaginomycotina</taxon>
        <taxon>Ustilaginomycetes</taxon>
        <taxon>Ustilaginales</taxon>
        <taxon>Ustilaginaceae</taxon>
        <taxon>Pseudozyma</taxon>
    </lineage>
</organism>
<feature type="domain" description="DEAD-box RNA helicase Q" evidence="13">
    <location>
        <begin position="236"/>
        <end position="264"/>
    </location>
</feature>
<dbReference type="GO" id="GO:0003723">
    <property type="term" value="F:RNA binding"/>
    <property type="evidence" value="ECO:0007669"/>
    <property type="project" value="UniProtKB-UniRule"/>
</dbReference>
<feature type="compositionally biased region" description="Acidic residues" evidence="10">
    <location>
        <begin position="72"/>
        <end position="89"/>
    </location>
</feature>
<keyword evidence="6 9" id="KW-0067">ATP-binding</keyword>
<dbReference type="SMART" id="SM00490">
    <property type="entry name" value="HELICc"/>
    <property type="match status" value="1"/>
</dbReference>
<dbReference type="GO" id="GO:0005730">
    <property type="term" value="C:nucleolus"/>
    <property type="evidence" value="ECO:0007669"/>
    <property type="project" value="UniProtKB-SubCell"/>
</dbReference>
<evidence type="ECO:0000259" key="11">
    <source>
        <dbReference type="PROSITE" id="PS51192"/>
    </source>
</evidence>
<keyword evidence="3 9" id="KW-0547">Nucleotide-binding</keyword>
<dbReference type="CDD" id="cd18787">
    <property type="entry name" value="SF2_C_DEAD"/>
    <property type="match status" value="1"/>
</dbReference>
<dbReference type="InterPro" id="IPR014001">
    <property type="entry name" value="Helicase_ATP-bd"/>
</dbReference>
<evidence type="ECO:0000256" key="2">
    <source>
        <dbReference type="ARBA" id="ARBA00022552"/>
    </source>
</evidence>
<dbReference type="STRING" id="1305764.R9P335"/>
<evidence type="ECO:0000256" key="9">
    <source>
        <dbReference type="RuleBase" id="RU365068"/>
    </source>
</evidence>
<dbReference type="InterPro" id="IPR014014">
    <property type="entry name" value="RNA_helicase_DEAD_Q_motif"/>
</dbReference>
<evidence type="ECO:0000256" key="8">
    <source>
        <dbReference type="PROSITE-ProRule" id="PRU00552"/>
    </source>
</evidence>